<evidence type="ECO:0000313" key="4">
    <source>
        <dbReference type="Proteomes" id="UP001305702"/>
    </source>
</evidence>
<keyword evidence="2" id="KW-1133">Transmembrane helix</keyword>
<reference evidence="3 4" key="1">
    <citation type="submission" date="2022-02" db="EMBL/GenBank/DDBJ databases">
        <title>Paenibacillus sp. MBLB1776 Whole Genome Shotgun Sequencing.</title>
        <authorList>
            <person name="Hwang C.Y."/>
            <person name="Cho E.-S."/>
            <person name="Seo M.-J."/>
        </authorList>
    </citation>
    <scope>NUCLEOTIDE SEQUENCE [LARGE SCALE GENOMIC DNA]</scope>
    <source>
        <strain evidence="3 4">MBLB1776</strain>
    </source>
</reference>
<dbReference type="KEGG" id="paun:MJA45_00205"/>
<feature type="region of interest" description="Disordered" evidence="1">
    <location>
        <begin position="173"/>
        <end position="237"/>
    </location>
</feature>
<dbReference type="Pfam" id="PF09551">
    <property type="entry name" value="Spore_II_R"/>
    <property type="match status" value="1"/>
</dbReference>
<dbReference type="InterPro" id="IPR014202">
    <property type="entry name" value="Spore_II_R"/>
</dbReference>
<protein>
    <submittedName>
        <fullName evidence="3">Stage II sporulation protein R</fullName>
    </submittedName>
</protein>
<gene>
    <name evidence="3" type="primary">spoIIR</name>
    <name evidence="3" type="ORF">MJA45_00205</name>
</gene>
<feature type="compositionally biased region" description="Polar residues" evidence="1">
    <location>
        <begin position="223"/>
        <end position="232"/>
    </location>
</feature>
<evidence type="ECO:0000256" key="1">
    <source>
        <dbReference type="SAM" id="MobiDB-lite"/>
    </source>
</evidence>
<evidence type="ECO:0000256" key="2">
    <source>
        <dbReference type="SAM" id="Phobius"/>
    </source>
</evidence>
<keyword evidence="4" id="KW-1185">Reference proteome</keyword>
<feature type="transmembrane region" description="Helical" evidence="2">
    <location>
        <begin position="7"/>
        <end position="24"/>
    </location>
</feature>
<sequence length="262" mass="28754">MVRRTEYAKFIYIAFALIVLMMNWESNKTNAAVAASGIPQESIRVRILGNSDNLQDQAVKKIVRDRVVEEINGWVTEPHNLEMAREDIRAHLGELDEIVGQVLQEKGFGYGHKVELDTVPFPEKMYGGQLYPAGSYEALRITLGSGQGKNWWCVLFPPLCFGDAVKKENKAEAAPAAAKPAVTKTSMTSGQGQESKDKAVTLSKSQTAKTGEGSGKAEVRNAETPSGGSQAEESTETSKVEARSFFWDLLKSFFGWIKGLFA</sequence>
<dbReference type="AlphaFoldDB" id="A0AA96LEJ8"/>
<name>A0AA96LEJ8_9BACL</name>
<dbReference type="Proteomes" id="UP001305702">
    <property type="component" value="Chromosome"/>
</dbReference>
<keyword evidence="2" id="KW-0472">Membrane</keyword>
<accession>A0AA96LEJ8</accession>
<evidence type="ECO:0000313" key="3">
    <source>
        <dbReference type="EMBL" id="WNQ11538.1"/>
    </source>
</evidence>
<proteinExistence type="predicted"/>
<organism evidence="3 4">
    <name type="scientific">Paenibacillus aurantius</name>
    <dbReference type="NCBI Taxonomy" id="2918900"/>
    <lineage>
        <taxon>Bacteria</taxon>
        <taxon>Bacillati</taxon>
        <taxon>Bacillota</taxon>
        <taxon>Bacilli</taxon>
        <taxon>Bacillales</taxon>
        <taxon>Paenibacillaceae</taxon>
        <taxon>Paenibacillus</taxon>
    </lineage>
</organism>
<dbReference type="NCBIfam" id="TIGR02837">
    <property type="entry name" value="spore_II_R"/>
    <property type="match status" value="1"/>
</dbReference>
<dbReference type="RefSeq" id="WP_315605314.1">
    <property type="nucleotide sequence ID" value="NZ_CP130318.1"/>
</dbReference>
<feature type="compositionally biased region" description="Low complexity" evidence="1">
    <location>
        <begin position="173"/>
        <end position="185"/>
    </location>
</feature>
<keyword evidence="2" id="KW-0812">Transmembrane</keyword>
<dbReference type="EMBL" id="CP130318">
    <property type="protein sequence ID" value="WNQ11538.1"/>
    <property type="molecule type" value="Genomic_DNA"/>
</dbReference>